<dbReference type="PANTHER" id="PTHR46558">
    <property type="entry name" value="TRACRIPTIONAL REGULATORY PROTEIN-RELATED-RELATED"/>
    <property type="match status" value="1"/>
</dbReference>
<feature type="transmembrane region" description="Helical" evidence="2">
    <location>
        <begin position="124"/>
        <end position="147"/>
    </location>
</feature>
<keyword evidence="2" id="KW-0812">Transmembrane</keyword>
<evidence type="ECO:0000259" key="3">
    <source>
        <dbReference type="PROSITE" id="PS50943"/>
    </source>
</evidence>
<dbReference type="EMBL" id="CZAP01000014">
    <property type="protein sequence ID" value="CUP87093.1"/>
    <property type="molecule type" value="Genomic_DNA"/>
</dbReference>
<keyword evidence="2" id="KW-1133">Transmembrane helix</keyword>
<name>A0A174RNG3_BACT4</name>
<dbReference type="AlphaFoldDB" id="A0A174RNG3"/>
<reference evidence="4 5" key="1">
    <citation type="submission" date="2015-09" db="EMBL/GenBank/DDBJ databases">
        <authorList>
            <consortium name="Pathogen Informatics"/>
        </authorList>
    </citation>
    <scope>NUCLEOTIDE SEQUENCE [LARGE SCALE GENOMIC DNA]</scope>
    <source>
        <strain evidence="4 5">2789STDY5834899</strain>
    </source>
</reference>
<evidence type="ECO:0000313" key="5">
    <source>
        <dbReference type="Proteomes" id="UP000095576"/>
    </source>
</evidence>
<feature type="transmembrane region" description="Helical" evidence="2">
    <location>
        <begin position="85"/>
        <end position="104"/>
    </location>
</feature>
<dbReference type="GO" id="GO:0003677">
    <property type="term" value="F:DNA binding"/>
    <property type="evidence" value="ECO:0007669"/>
    <property type="project" value="UniProtKB-KW"/>
</dbReference>
<feature type="domain" description="HTH cro/C1-type" evidence="3">
    <location>
        <begin position="7"/>
        <end position="61"/>
    </location>
</feature>
<keyword evidence="2" id="KW-0472">Membrane</keyword>
<proteinExistence type="predicted"/>
<dbReference type="Gene3D" id="1.10.260.40">
    <property type="entry name" value="lambda repressor-like DNA-binding domains"/>
    <property type="match status" value="1"/>
</dbReference>
<feature type="transmembrane region" description="Helical" evidence="2">
    <location>
        <begin position="154"/>
        <end position="175"/>
    </location>
</feature>
<dbReference type="InterPro" id="IPR001387">
    <property type="entry name" value="Cro/C1-type_HTH"/>
</dbReference>
<sequence length="201" mass="22757">MEFHEKLQELRKQKNLTQEELSEILFVSRTAISKWESGRGYPSIDSLKAIAEFFGVTIDELLSNRELICIAEKDSHQKTQHMRDLVFGLIDCSVVMLFFIPLFGQQGGEIIRQVSLLSLQETPLFIKVAYFAIILLTVACGIATLALQNYSSIIWIKTKTILSMILTIISVVIFIASLQPYVAFFTFVLLIIKGALLLKRP</sequence>
<dbReference type="Proteomes" id="UP000095576">
    <property type="component" value="Unassembled WGS sequence"/>
</dbReference>
<dbReference type="InterPro" id="IPR010982">
    <property type="entry name" value="Lambda_DNA-bd_dom_sf"/>
</dbReference>
<dbReference type="Pfam" id="PF01381">
    <property type="entry name" value="HTH_3"/>
    <property type="match status" value="1"/>
</dbReference>
<evidence type="ECO:0000313" key="4">
    <source>
        <dbReference type="EMBL" id="CUP87093.1"/>
    </source>
</evidence>
<dbReference type="PANTHER" id="PTHR46558:SF11">
    <property type="entry name" value="HTH-TYPE TRANSCRIPTIONAL REGULATOR XRE"/>
    <property type="match status" value="1"/>
</dbReference>
<keyword evidence="1" id="KW-0238">DNA-binding</keyword>
<dbReference type="PROSITE" id="PS50943">
    <property type="entry name" value="HTH_CROC1"/>
    <property type="match status" value="1"/>
</dbReference>
<dbReference type="CDD" id="cd00093">
    <property type="entry name" value="HTH_XRE"/>
    <property type="match status" value="1"/>
</dbReference>
<dbReference type="RefSeq" id="WP_021661433.1">
    <property type="nucleotide sequence ID" value="NZ_CZAP01000014.1"/>
</dbReference>
<dbReference type="SUPFAM" id="SSF47413">
    <property type="entry name" value="lambda repressor-like DNA-binding domains"/>
    <property type="match status" value="1"/>
</dbReference>
<accession>A0A174RNG3</accession>
<dbReference type="SMART" id="SM00530">
    <property type="entry name" value="HTH_XRE"/>
    <property type="match status" value="1"/>
</dbReference>
<evidence type="ECO:0000256" key="2">
    <source>
        <dbReference type="SAM" id="Phobius"/>
    </source>
</evidence>
<organism evidence="4 5">
    <name type="scientific">Bacteroides thetaiotaomicron</name>
    <dbReference type="NCBI Taxonomy" id="818"/>
    <lineage>
        <taxon>Bacteria</taxon>
        <taxon>Pseudomonadati</taxon>
        <taxon>Bacteroidota</taxon>
        <taxon>Bacteroidia</taxon>
        <taxon>Bacteroidales</taxon>
        <taxon>Bacteroidaceae</taxon>
        <taxon>Bacteroides</taxon>
    </lineage>
</organism>
<gene>
    <name evidence="4" type="ORF">ERS852511_03496</name>
</gene>
<protein>
    <submittedName>
        <fullName evidence="4">Transcriptional regulator, y4mF family</fullName>
    </submittedName>
</protein>
<feature type="transmembrane region" description="Helical" evidence="2">
    <location>
        <begin position="181"/>
        <end position="198"/>
    </location>
</feature>
<evidence type="ECO:0000256" key="1">
    <source>
        <dbReference type="ARBA" id="ARBA00023125"/>
    </source>
</evidence>